<dbReference type="InterPro" id="IPR036779">
    <property type="entry name" value="LysM_dom_sf"/>
</dbReference>
<feature type="compositionally biased region" description="Pro residues" evidence="1">
    <location>
        <begin position="301"/>
        <end position="318"/>
    </location>
</feature>
<dbReference type="InterPro" id="IPR052196">
    <property type="entry name" value="Bact_Kbp"/>
</dbReference>
<feature type="transmembrane region" description="Helical" evidence="2">
    <location>
        <begin position="50"/>
        <end position="75"/>
    </location>
</feature>
<feature type="compositionally biased region" description="Polar residues" evidence="1">
    <location>
        <begin position="332"/>
        <end position="341"/>
    </location>
</feature>
<dbReference type="PROSITE" id="PS51782">
    <property type="entry name" value="LYSM"/>
    <property type="match status" value="2"/>
</dbReference>
<keyword evidence="2" id="KW-0472">Membrane</keyword>
<organism evidence="4 5">
    <name type="scientific">Tessaracoccus defluvii</name>
    <dbReference type="NCBI Taxonomy" id="1285901"/>
    <lineage>
        <taxon>Bacteria</taxon>
        <taxon>Bacillati</taxon>
        <taxon>Actinomycetota</taxon>
        <taxon>Actinomycetes</taxon>
        <taxon>Propionibacteriales</taxon>
        <taxon>Propionibacteriaceae</taxon>
        <taxon>Tessaracoccus</taxon>
    </lineage>
</organism>
<dbReference type="Proteomes" id="UP000516117">
    <property type="component" value="Chromosome"/>
</dbReference>
<accession>A0A7H0H4Z6</accession>
<dbReference type="KEGG" id="tdf:H9L22_15810"/>
<evidence type="ECO:0000256" key="2">
    <source>
        <dbReference type="SAM" id="Phobius"/>
    </source>
</evidence>
<keyword evidence="2" id="KW-0812">Transmembrane</keyword>
<dbReference type="CDD" id="cd00118">
    <property type="entry name" value="LysM"/>
    <property type="match status" value="2"/>
</dbReference>
<keyword evidence="2" id="KW-1133">Transmembrane helix</keyword>
<dbReference type="AlphaFoldDB" id="A0A7H0H4Z6"/>
<dbReference type="PANTHER" id="PTHR34700:SF4">
    <property type="entry name" value="PHAGE-LIKE ELEMENT PBSX PROTEIN XKDP"/>
    <property type="match status" value="1"/>
</dbReference>
<feature type="compositionally biased region" description="Low complexity" evidence="1">
    <location>
        <begin position="319"/>
        <end position="330"/>
    </location>
</feature>
<proteinExistence type="predicted"/>
<name>A0A7H0H4Z6_9ACTN</name>
<feature type="region of interest" description="Disordered" evidence="1">
    <location>
        <begin position="263"/>
        <end position="341"/>
    </location>
</feature>
<dbReference type="InterPro" id="IPR018392">
    <property type="entry name" value="LysM"/>
</dbReference>
<gene>
    <name evidence="4" type="ORF">H9L22_15810</name>
</gene>
<evidence type="ECO:0000313" key="5">
    <source>
        <dbReference type="Proteomes" id="UP000516117"/>
    </source>
</evidence>
<dbReference type="SMART" id="SM00257">
    <property type="entry name" value="LysM"/>
    <property type="match status" value="2"/>
</dbReference>
<keyword evidence="5" id="KW-1185">Reference proteome</keyword>
<dbReference type="RefSeq" id="WP_187720741.1">
    <property type="nucleotide sequence ID" value="NZ_BAABBL010000005.1"/>
</dbReference>
<feature type="transmembrane region" description="Helical" evidence="2">
    <location>
        <begin position="96"/>
        <end position="115"/>
    </location>
</feature>
<evidence type="ECO:0000256" key="1">
    <source>
        <dbReference type="SAM" id="MobiDB-lite"/>
    </source>
</evidence>
<feature type="compositionally biased region" description="Pro residues" evidence="1">
    <location>
        <begin position="264"/>
        <end position="292"/>
    </location>
</feature>
<evidence type="ECO:0000259" key="3">
    <source>
        <dbReference type="PROSITE" id="PS51782"/>
    </source>
</evidence>
<reference evidence="4 5" key="1">
    <citation type="submission" date="2020-08" db="EMBL/GenBank/DDBJ databases">
        <title>Genome sequence of Tessaracoccus defluvii JCM 17540T.</title>
        <authorList>
            <person name="Hyun D.-W."/>
            <person name="Bae J.-W."/>
        </authorList>
    </citation>
    <scope>NUCLEOTIDE SEQUENCE [LARGE SCALE GENOMIC DNA]</scope>
    <source>
        <strain evidence="4 5">JCM 17540</strain>
    </source>
</reference>
<dbReference type="EMBL" id="CP060789">
    <property type="protein sequence ID" value="QNP55612.1"/>
    <property type="molecule type" value="Genomic_DNA"/>
</dbReference>
<evidence type="ECO:0000313" key="4">
    <source>
        <dbReference type="EMBL" id="QNP55612.1"/>
    </source>
</evidence>
<feature type="domain" description="LysM" evidence="3">
    <location>
        <begin position="206"/>
        <end position="255"/>
    </location>
</feature>
<feature type="domain" description="LysM" evidence="3">
    <location>
        <begin position="146"/>
        <end position="194"/>
    </location>
</feature>
<sequence length="888" mass="93166">MRALRALGALLLLGVLLLGVPWFLARFTEPGYLLEADWRTALTVALESRLLLALLGAVAWLAWGWLALTVIAEAISLASRARIRIRVPGTAWARPAVAALILAAVAAPQATVAVADPVDIAAPPPEGVSSAVVTATPVQASADGARRYVVQPGDELWSVAEAELGAGERWRVIADLNPGLDVNARLEPGSTLRLPEAAPAPAPTDQVVVVQRGDTLWDLADSELGDPTRWPEIFELNRDQIADPDEIDTGWVLALPADAATPAGPVPAAAPEPPPAPVAAPPGLPTSPPGLPTSPTDLQPGTPPTVPAPPTTPAPPTATPAVATARPDPAGQVSQPDVQTGSADLAPVGAAAAVGSLLAGGVIGVVATRRRAQLLARAIGRRLIPASPRTAAFWTALARRAEDDDQQVPEDATPTTVVVGWEGETPVTVDLEARRLTLATGPRAAELLGATITTLACAPWADTVELVVVGDPAWANALDDPRVSGLPDADAGLRHLLRTCSERRLALGADTLASRRRGPEGDAWHGVVYVFASLTAAELDGVGDALALGEVGVAVLGRTAAPPHLPAAVIRVDDDTATLDGRTFAPQLLPDPARHALLDLFAVTGSLDTEAAPWWHRPAMPPNVLPLTRSVPSEERPMPPPNAVPVHPTLLLLGEVELLATAGDEPNRATGQCMEYCAWLLANPGSTAATMTDDLLVAETTRRSNMSRLRTWLGTADDGVAYLPDAYSGRIRLDPRVSSDWEQFQALLAGGVNVATGASLREALRLVRGEPFGSRAFQWHWAHQLQADIVSTVVDAACVLADRALEHDDQEMALWAVGRARLASPESDLLAVREIDALAAAGRHDELQRAIVALNRSTRSTGRDLPVELARRVQRAIHLGVTRATAGP</sequence>
<dbReference type="Gene3D" id="3.10.350.10">
    <property type="entry name" value="LysM domain"/>
    <property type="match status" value="2"/>
</dbReference>
<dbReference type="Pfam" id="PF01476">
    <property type="entry name" value="LysM"/>
    <property type="match status" value="2"/>
</dbReference>
<protein>
    <submittedName>
        <fullName evidence="4">LysM peptidoglycan-binding domain-containing protein</fullName>
    </submittedName>
</protein>
<dbReference type="PANTHER" id="PTHR34700">
    <property type="entry name" value="POTASSIUM BINDING PROTEIN KBP"/>
    <property type="match status" value="1"/>
</dbReference>